<organism evidence="1 2">
    <name type="scientific">Cetraspora pellucida</name>
    <dbReference type="NCBI Taxonomy" id="1433469"/>
    <lineage>
        <taxon>Eukaryota</taxon>
        <taxon>Fungi</taxon>
        <taxon>Fungi incertae sedis</taxon>
        <taxon>Mucoromycota</taxon>
        <taxon>Glomeromycotina</taxon>
        <taxon>Glomeromycetes</taxon>
        <taxon>Diversisporales</taxon>
        <taxon>Gigasporaceae</taxon>
        <taxon>Cetraspora</taxon>
    </lineage>
</organism>
<name>A0ACA9KN62_9GLOM</name>
<comment type="caution">
    <text evidence="1">The sequence shown here is derived from an EMBL/GenBank/DDBJ whole genome shotgun (WGS) entry which is preliminary data.</text>
</comment>
<proteinExistence type="predicted"/>
<accession>A0ACA9KN62</accession>
<dbReference type="EMBL" id="CAJVPW010001425">
    <property type="protein sequence ID" value="CAG8483647.1"/>
    <property type="molecule type" value="Genomic_DNA"/>
</dbReference>
<protein>
    <submittedName>
        <fullName evidence="1">17032_t:CDS:1</fullName>
    </submittedName>
</protein>
<sequence>MYQFIKNLSSPAHHIANLPDVTLGLQANIVMQMDVYKEFRVDRSKDSDIVSERLSNLPDETKNIRVISIPEYSHY</sequence>
<evidence type="ECO:0000313" key="1">
    <source>
        <dbReference type="EMBL" id="CAG8483647.1"/>
    </source>
</evidence>
<keyword evidence="2" id="KW-1185">Reference proteome</keyword>
<gene>
    <name evidence="1" type="ORF">SPELUC_LOCUS2237</name>
</gene>
<evidence type="ECO:0000313" key="2">
    <source>
        <dbReference type="Proteomes" id="UP000789366"/>
    </source>
</evidence>
<reference evidence="1" key="1">
    <citation type="submission" date="2021-06" db="EMBL/GenBank/DDBJ databases">
        <authorList>
            <person name="Kallberg Y."/>
            <person name="Tangrot J."/>
            <person name="Rosling A."/>
        </authorList>
    </citation>
    <scope>NUCLEOTIDE SEQUENCE</scope>
    <source>
        <strain evidence="1">28 12/20/2015</strain>
    </source>
</reference>
<dbReference type="Proteomes" id="UP000789366">
    <property type="component" value="Unassembled WGS sequence"/>
</dbReference>